<feature type="transmembrane region" description="Helical" evidence="1">
    <location>
        <begin position="77"/>
        <end position="95"/>
    </location>
</feature>
<feature type="transmembrane region" description="Helical" evidence="1">
    <location>
        <begin position="44"/>
        <end position="65"/>
    </location>
</feature>
<dbReference type="AlphaFoldDB" id="A0A1U9NIB1"/>
<keyword evidence="1" id="KW-1133">Transmembrane helix</keyword>
<reference evidence="3" key="1">
    <citation type="submission" date="2017-02" db="EMBL/GenBank/DDBJ databases">
        <title>Comparative genomics and description of representatives of a novel lineage of planctomycetes thriving in anoxic sediments.</title>
        <authorList>
            <person name="Spring S."/>
            <person name="Bunk B."/>
            <person name="Sproer C."/>
        </authorList>
    </citation>
    <scope>NUCLEOTIDE SEQUENCE [LARGE SCALE GENOMIC DNA]</scope>
    <source>
        <strain evidence="3">ST-NAGAB-D1</strain>
    </source>
</reference>
<keyword evidence="1" id="KW-0472">Membrane</keyword>
<dbReference type="Proteomes" id="UP000189674">
    <property type="component" value="Chromosome"/>
</dbReference>
<name>A0A1U9NIB1_9BACT</name>
<accession>A0A1U9NIB1</accession>
<dbReference type="EMBL" id="CP019791">
    <property type="protein sequence ID" value="AQT67464.1"/>
    <property type="molecule type" value="Genomic_DNA"/>
</dbReference>
<feature type="transmembrane region" description="Helical" evidence="1">
    <location>
        <begin position="6"/>
        <end position="23"/>
    </location>
</feature>
<dbReference type="KEGG" id="alus:STSP2_00611"/>
<gene>
    <name evidence="2" type="ORF">STSP2_00611</name>
</gene>
<protein>
    <submittedName>
        <fullName evidence="2">Uncharacterized protein</fullName>
    </submittedName>
</protein>
<dbReference type="STRING" id="1936003.STSP2_00611"/>
<evidence type="ECO:0000313" key="3">
    <source>
        <dbReference type="Proteomes" id="UP000189674"/>
    </source>
</evidence>
<evidence type="ECO:0000256" key="1">
    <source>
        <dbReference type="SAM" id="Phobius"/>
    </source>
</evidence>
<dbReference type="RefSeq" id="WP_146659726.1">
    <property type="nucleotide sequence ID" value="NZ_CP019791.1"/>
</dbReference>
<keyword evidence="3" id="KW-1185">Reference proteome</keyword>
<evidence type="ECO:0000313" key="2">
    <source>
        <dbReference type="EMBL" id="AQT67464.1"/>
    </source>
</evidence>
<keyword evidence="1" id="KW-0812">Transmembrane</keyword>
<organism evidence="2 3">
    <name type="scientific">Anaerohalosphaera lusitana</name>
    <dbReference type="NCBI Taxonomy" id="1936003"/>
    <lineage>
        <taxon>Bacteria</taxon>
        <taxon>Pseudomonadati</taxon>
        <taxon>Planctomycetota</taxon>
        <taxon>Phycisphaerae</taxon>
        <taxon>Sedimentisphaerales</taxon>
        <taxon>Anaerohalosphaeraceae</taxon>
        <taxon>Anaerohalosphaera</taxon>
    </lineage>
</organism>
<proteinExistence type="predicted"/>
<sequence length="123" mass="13880">MDLEQVFTIAPMLGMAVYIFLMRRNRKKHGLNKKNSLLITKKPPYKLMLFAILSGLAMAAVSMYVLVKDGTLDADVAILSLSLTAIFGLGVFMFFRVMAQRELKKAEQLEDNDETEQNPQPPK</sequence>